<dbReference type="CDD" id="cd02440">
    <property type="entry name" value="AdoMet_MTases"/>
    <property type="match status" value="1"/>
</dbReference>
<comment type="similarity">
    <text evidence="5">Belongs to the class I-like SAM-binding methyltransferase superfamily. UbiG/COQ3 family.</text>
</comment>
<dbReference type="AlphaFoldDB" id="A0A1E4T748"/>
<feature type="binding site" evidence="5">
    <location>
        <position position="181"/>
    </location>
    <ligand>
        <name>Mg(2+)</name>
        <dbReference type="ChEBI" id="CHEBI:18420"/>
    </ligand>
</feature>
<keyword evidence="5" id="KW-0479">Metal-binding</keyword>
<feature type="binding site" evidence="5">
    <location>
        <position position="180"/>
    </location>
    <ligand>
        <name>Mg(2+)</name>
        <dbReference type="ChEBI" id="CHEBI:18420"/>
    </ligand>
</feature>
<dbReference type="PANTHER" id="PTHR43464">
    <property type="entry name" value="METHYLTRANSFERASE"/>
    <property type="match status" value="1"/>
</dbReference>
<feature type="binding site" evidence="5">
    <location>
        <position position="131"/>
    </location>
    <ligand>
        <name>S-adenosyl-L-methionine</name>
        <dbReference type="ChEBI" id="CHEBI:59789"/>
    </ligand>
</feature>
<evidence type="ECO:0000256" key="2">
    <source>
        <dbReference type="ARBA" id="ARBA00022679"/>
    </source>
</evidence>
<feature type="binding site" evidence="5">
    <location>
        <position position="176"/>
    </location>
    <ligand>
        <name>S-adenosyl-L-methionine</name>
        <dbReference type="ChEBI" id="CHEBI:59789"/>
    </ligand>
</feature>
<keyword evidence="5" id="KW-0999">Mitochondrion inner membrane</keyword>
<dbReference type="EMBL" id="KV453848">
    <property type="protein sequence ID" value="ODV87565.1"/>
    <property type="molecule type" value="Genomic_DNA"/>
</dbReference>
<evidence type="ECO:0000256" key="5">
    <source>
        <dbReference type="HAMAP-Rule" id="MF_03190"/>
    </source>
</evidence>
<proteinExistence type="inferred from homology"/>
<evidence type="ECO:0000256" key="1">
    <source>
        <dbReference type="ARBA" id="ARBA00022603"/>
    </source>
</evidence>
<gene>
    <name evidence="5" type="primary">COQ3</name>
    <name evidence="6" type="ORF">CANARDRAFT_174597</name>
</gene>
<organism evidence="6 7">
    <name type="scientific">[Candida] arabinofermentans NRRL YB-2248</name>
    <dbReference type="NCBI Taxonomy" id="983967"/>
    <lineage>
        <taxon>Eukaryota</taxon>
        <taxon>Fungi</taxon>
        <taxon>Dikarya</taxon>
        <taxon>Ascomycota</taxon>
        <taxon>Saccharomycotina</taxon>
        <taxon>Pichiomycetes</taxon>
        <taxon>Pichiales</taxon>
        <taxon>Pichiaceae</taxon>
        <taxon>Ogataea</taxon>
        <taxon>Ogataea/Candida clade</taxon>
    </lineage>
</organism>
<dbReference type="GO" id="GO:0032259">
    <property type="term" value="P:methylation"/>
    <property type="evidence" value="ECO:0007669"/>
    <property type="project" value="UniProtKB-KW"/>
</dbReference>
<keyword evidence="7" id="KW-1185">Reference proteome</keyword>
<dbReference type="SUPFAM" id="SSF53335">
    <property type="entry name" value="S-adenosyl-L-methionine-dependent methyltransferases"/>
    <property type="match status" value="1"/>
</dbReference>
<comment type="catalytic activity">
    <reaction evidence="5">
        <text>a 3-demethylubiquinone + S-adenosyl-L-methionine = a ubiquinone + S-adenosyl-L-homocysteine</text>
        <dbReference type="Rhea" id="RHEA:81215"/>
        <dbReference type="Rhea" id="RHEA-COMP:9565"/>
        <dbReference type="Rhea" id="RHEA-COMP:19654"/>
        <dbReference type="ChEBI" id="CHEBI:16389"/>
        <dbReference type="ChEBI" id="CHEBI:57856"/>
        <dbReference type="ChEBI" id="CHEBI:59789"/>
        <dbReference type="ChEBI" id="CHEBI:231825"/>
    </reaction>
</comment>
<dbReference type="GO" id="GO:0010420">
    <property type="term" value="F:polyprenyldihydroxybenzoate methyltransferase activity"/>
    <property type="evidence" value="ECO:0007669"/>
    <property type="project" value="UniProtKB-UniRule"/>
</dbReference>
<keyword evidence="5" id="KW-0460">Magnesium</keyword>
<comment type="pathway">
    <text evidence="5">Cofactor biosynthesis; ubiquinone biosynthesis.</text>
</comment>
<comment type="subunit">
    <text evidence="5">Component of a multi-subunit COQ enzyme complex, composed of at least COQ3, COQ4, COQ5, COQ6, COQ7 and COQ9.</text>
</comment>
<keyword evidence="1 5" id="KW-0489">Methyltransferase</keyword>
<keyword evidence="3 5" id="KW-0831">Ubiquinone biosynthesis</keyword>
<dbReference type="UniPathway" id="UPA00232"/>
<dbReference type="GO" id="GO:0031314">
    <property type="term" value="C:extrinsic component of mitochondrial inner membrane"/>
    <property type="evidence" value="ECO:0007669"/>
    <property type="project" value="UniProtKB-UniRule"/>
</dbReference>
<keyword evidence="4 5" id="KW-0949">S-adenosyl-L-methionine</keyword>
<comment type="catalytic activity">
    <reaction evidence="5">
        <text>a 3,4-dihydroxy-5-(all-trans-polyprenyl)benzoate + S-adenosyl-L-methionine = a 4-hydroxy-3-methoxy-5-(all-trans-polyprenyl)benzoate + S-adenosyl-L-homocysteine + H(+)</text>
        <dbReference type="Rhea" id="RHEA:44452"/>
        <dbReference type="Rhea" id="RHEA-COMP:10930"/>
        <dbReference type="Rhea" id="RHEA-COMP:10931"/>
        <dbReference type="ChEBI" id="CHEBI:15378"/>
        <dbReference type="ChEBI" id="CHEBI:57856"/>
        <dbReference type="ChEBI" id="CHEBI:59789"/>
        <dbReference type="ChEBI" id="CHEBI:64694"/>
        <dbReference type="ChEBI" id="CHEBI:84443"/>
        <dbReference type="EC" id="2.1.1.114"/>
    </reaction>
</comment>
<dbReference type="GO" id="GO:0046872">
    <property type="term" value="F:metal ion binding"/>
    <property type="evidence" value="ECO:0007669"/>
    <property type="project" value="UniProtKB-KW"/>
</dbReference>
<evidence type="ECO:0000313" key="7">
    <source>
        <dbReference type="Proteomes" id="UP000094801"/>
    </source>
</evidence>
<evidence type="ECO:0000313" key="6">
    <source>
        <dbReference type="EMBL" id="ODV87565.1"/>
    </source>
</evidence>
<comment type="function">
    <text evidence="5">O-methyltransferase required for two non-consecutive steps during ubiquinone biosynthesis. Catalyzes the 2 O-methylation of 3,4-dihydroxy-5-(all-trans-polyprenyl)benzoic acid into 4-hydroxy-3-methoxy-5-(all-trans-polyprenyl)benzoic acid. Also catalyzes the last step of ubiquinone biosynthesis by mediating methylation of 3-demethylubiquinone into ubiquinone. Also able to mediate the methylation of 3-demethylubiquinol into ubiquinol.</text>
</comment>
<reference evidence="7" key="1">
    <citation type="submission" date="2016-04" db="EMBL/GenBank/DDBJ databases">
        <title>Comparative genomics of biotechnologically important yeasts.</title>
        <authorList>
            <consortium name="DOE Joint Genome Institute"/>
            <person name="Riley R."/>
            <person name="Haridas S."/>
            <person name="Wolfe K.H."/>
            <person name="Lopes M.R."/>
            <person name="Hittinger C.T."/>
            <person name="Goker M."/>
            <person name="Salamov A."/>
            <person name="Wisecaver J."/>
            <person name="Long T.M."/>
            <person name="Aerts A.L."/>
            <person name="Barry K."/>
            <person name="Choi C."/>
            <person name="Clum A."/>
            <person name="Coughlan A.Y."/>
            <person name="Deshpande S."/>
            <person name="Douglass A.P."/>
            <person name="Hanson S.J."/>
            <person name="Klenk H.-P."/>
            <person name="Labutti K."/>
            <person name="Lapidus A."/>
            <person name="Lindquist E."/>
            <person name="Lipzen A."/>
            <person name="Meier-Kolthoff J.P."/>
            <person name="Ohm R.A."/>
            <person name="Otillar R.P."/>
            <person name="Pangilinan J."/>
            <person name="Peng Y."/>
            <person name="Rokas A."/>
            <person name="Rosa C.A."/>
            <person name="Scheuner C."/>
            <person name="Sibirny A.A."/>
            <person name="Slot J.C."/>
            <person name="Stielow J.B."/>
            <person name="Sun H."/>
            <person name="Kurtzman C.P."/>
            <person name="Blackwell M."/>
            <person name="Grigoriev I.V."/>
            <person name="Jeffries T.W."/>
        </authorList>
    </citation>
    <scope>NUCLEOTIDE SEQUENCE [LARGE SCALE GENOMIC DNA]</scope>
    <source>
        <strain evidence="7">NRRL YB-2248</strain>
    </source>
</reference>
<accession>A0A1E4T748</accession>
<dbReference type="InterPro" id="IPR029063">
    <property type="entry name" value="SAM-dependent_MTases_sf"/>
</dbReference>
<comment type="catalytic activity">
    <reaction evidence="5">
        <text>a 3-demethylubiquinol + S-adenosyl-L-methionine = a ubiquinol + S-adenosyl-L-homocysteine + H(+)</text>
        <dbReference type="Rhea" id="RHEA:44380"/>
        <dbReference type="Rhea" id="RHEA-COMP:9566"/>
        <dbReference type="Rhea" id="RHEA-COMP:10914"/>
        <dbReference type="ChEBI" id="CHEBI:15378"/>
        <dbReference type="ChEBI" id="CHEBI:17976"/>
        <dbReference type="ChEBI" id="CHEBI:57856"/>
        <dbReference type="ChEBI" id="CHEBI:59789"/>
        <dbReference type="ChEBI" id="CHEBI:84422"/>
        <dbReference type="EC" id="2.1.1.64"/>
    </reaction>
</comment>
<dbReference type="Gene3D" id="3.40.50.150">
    <property type="entry name" value="Vaccinia Virus protein VP39"/>
    <property type="match status" value="1"/>
</dbReference>
<dbReference type="STRING" id="983967.A0A1E4T748"/>
<dbReference type="GO" id="GO:0120537">
    <property type="term" value="F:3-demethylubiquinone 3-O-methyltransferase activity"/>
    <property type="evidence" value="ECO:0007669"/>
    <property type="project" value="RHEA"/>
</dbReference>
<dbReference type="HAMAP" id="MF_00472">
    <property type="entry name" value="UbiG"/>
    <property type="match status" value="1"/>
</dbReference>
<dbReference type="PANTHER" id="PTHR43464:SF19">
    <property type="entry name" value="UBIQUINONE BIOSYNTHESIS O-METHYLTRANSFERASE, MITOCHONDRIAL"/>
    <property type="match status" value="1"/>
</dbReference>
<protein>
    <recommendedName>
        <fullName evidence="5">Ubiquinone biosynthesis O-methyltransferase, mitochondrial</fullName>
    </recommendedName>
    <alternativeName>
        <fullName evidence="5">3,4-dihydroxy-5-hexaprenylbenzoate methyltransferase</fullName>
    </alternativeName>
    <alternativeName>
        <fullName evidence="5">3-demethylubiquinol 3-O-methyltransferase</fullName>
    </alternativeName>
    <alternativeName>
        <fullName evidence="5">3-demethylubiquinone 3-O-methyltransferase</fullName>
    </alternativeName>
    <alternativeName>
        <fullName evidence="5">3-demethylubiquinone-6 3-O-methyltransferase</fullName>
    </alternativeName>
    <alternativeName>
        <fullName evidence="5">Hexaprenyldihydroxybenzoate methyltransferase</fullName>
    </alternativeName>
    <alternativeName>
        <fullName evidence="5">Polyprenyldihydroxybenzoate methyltransferase</fullName>
        <shortName evidence="5">DHHB methyltransferase</shortName>
        <shortName evidence="5">DHHB-MT</shortName>
        <shortName evidence="5">DHHB-MTase</shortName>
        <ecNumber evidence="5">2.1.1.-</ecNumber>
        <ecNumber evidence="5">2.1.1.114</ecNumber>
        <ecNumber evidence="5">2.1.1.64</ecNumber>
    </alternativeName>
</protein>
<dbReference type="EC" id="2.1.1.-" evidence="5"/>
<name>A0A1E4T748_9ASCO</name>
<dbReference type="InterPro" id="IPR010233">
    <property type="entry name" value="UbiG_MeTrfase"/>
</dbReference>
<keyword evidence="5" id="KW-0496">Mitochondrion</keyword>
<evidence type="ECO:0000256" key="3">
    <source>
        <dbReference type="ARBA" id="ARBA00022688"/>
    </source>
</evidence>
<dbReference type="Pfam" id="PF13489">
    <property type="entry name" value="Methyltransf_23"/>
    <property type="match status" value="1"/>
</dbReference>
<evidence type="ECO:0000256" key="4">
    <source>
        <dbReference type="ARBA" id="ARBA00022691"/>
    </source>
</evidence>
<keyword evidence="5" id="KW-0472">Membrane</keyword>
<dbReference type="GO" id="GO:0061542">
    <property type="term" value="F:3-demethylubiquinol 3-O-methyltransferase activity"/>
    <property type="evidence" value="ECO:0007669"/>
    <property type="project" value="UniProtKB-UniRule"/>
</dbReference>
<feature type="binding site" evidence="5">
    <location>
        <position position="108"/>
    </location>
    <ligand>
        <name>S-adenosyl-L-methionine</name>
        <dbReference type="ChEBI" id="CHEBI:59789"/>
    </ligand>
</feature>
<dbReference type="NCBIfam" id="TIGR01983">
    <property type="entry name" value="UbiG"/>
    <property type="match status" value="1"/>
</dbReference>
<comment type="cofactor">
    <cofactor evidence="5">
        <name>Mg(2+)</name>
        <dbReference type="ChEBI" id="CHEBI:18420"/>
    </cofactor>
</comment>
<feature type="binding site" evidence="5">
    <location>
        <position position="40"/>
    </location>
    <ligand>
        <name>S-adenosyl-L-methionine</name>
        <dbReference type="ChEBI" id="CHEBI:59789"/>
    </ligand>
</feature>
<dbReference type="EC" id="2.1.1.114" evidence="5"/>
<dbReference type="OrthoDB" id="3265906at2759"/>
<keyword evidence="2 5" id="KW-0808">Transferase</keyword>
<sequence>MMIRNQLNRESEKDHFNGLAATWWDTQGSQRILHKMNLIRMDFINDTIKKNLKLNKDIVNDEEDEIFIPGWNFKGILPTEVSQNIQFEQTKKINEMYSNLKLDCLDIGCGGGILTESLARLPIVSKIKGIDLSPEVLKVAKQHMKLDPILSNKLEYELKAVEDLNESDMYDIVTMMEMLEHVDHPAIVLREALQHVKPGGYLFLSTINRDLISWFTTIFMGEYVLKIVPIGTHTYSKYINDFEIKEFAQEFKDEFKVIDSKGCIYLPLYGWKFTKSSGVGNYFLALQRKG</sequence>
<comment type="subcellular location">
    <subcellularLocation>
        <location evidence="5">Mitochondrion inner membrane</location>
        <topology evidence="5">Peripheral membrane protein</topology>
        <orientation evidence="5">Matrix side</orientation>
    </subcellularLocation>
</comment>
<dbReference type="EC" id="2.1.1.64" evidence="5"/>
<dbReference type="Proteomes" id="UP000094801">
    <property type="component" value="Unassembled WGS sequence"/>
</dbReference>
<feature type="binding site" evidence="5">
    <location>
        <position position="177"/>
    </location>
    <ligand>
        <name>Mg(2+)</name>
        <dbReference type="ChEBI" id="CHEBI:18420"/>
    </ligand>
</feature>